<keyword evidence="11" id="KW-0325">Glycoprotein</keyword>
<dbReference type="InterPro" id="IPR033116">
    <property type="entry name" value="TRYPSIN_SER"/>
</dbReference>
<dbReference type="SUPFAM" id="SSF57424">
    <property type="entry name" value="LDL receptor-like module"/>
    <property type="match status" value="3"/>
</dbReference>
<dbReference type="InterPro" id="IPR001254">
    <property type="entry name" value="Trypsin_dom"/>
</dbReference>
<evidence type="ECO:0000256" key="6">
    <source>
        <dbReference type="ARBA" id="ARBA00022737"/>
    </source>
</evidence>
<dbReference type="PROSITE" id="PS00135">
    <property type="entry name" value="TRYPSIN_SER"/>
    <property type="match status" value="1"/>
</dbReference>
<dbReference type="InterPro" id="IPR036772">
    <property type="entry name" value="SRCR-like_dom_sf"/>
</dbReference>
<sequence>MKVSTLVCLLLVVTAPALGVGARKGRNRDRRPPGRGRGNARHTDGHDHHRHGPRPNRHFHEGPVVNARSRSSVHSPRAWDSIFTRNGDTVMVNLGNGWTNLFGHRNDNAQQVAQITPPPPTPPNPRMELPIPYSGELIRLRAVRGFMNAGIVEVYRTGRWGLVCDDAWDIKDANVVCRHLGFRQGAQASPGEAYYGVPPGRWTSDDIIMDDVDCDGSETSLQRCVYEDSHDCTISEAASVVCRTNAGCPEDWIGSGDSCYRFFGGAKNFKAAGAKCQALNGSLVSIESAQENNFLSNVLSLTANKDEHEWYTAGRLSKKSWRWYRTVLRSSTKSQSKKKQRGRKRKGRKGKGRKRSRSRKVRSAKRRSRMRRMRSTVEATKWFPGWSHTGEGSEPSNKKGHTCLVLTDLFPLPNGTDINVDYFYWKVSRCRKRGATISFICEMPAQPQAKECITGIGEDYRGLVSRTDIGTSCMSWASTGVNENTHPRRGLGDHNYCRNPDGDHRPWCWVARGKFGFCPIPSCSATTPAPATTSTIAPGILNCPAQEFFCNSDNLCIPERFVCDGEEDCGDGMDEADCEYSSEKFEEYRDRIPEHQLNNLTYVNLPLETCATYCMGNTYFTCMSFVYNEDEKECQLLDASEDTRIHLLPSYNHDYYLLRTEAVNCTGKFRCDNDHCIPAEQMCNGHDDCGDASDEMSCATKPAAMTVRLEDGGENSGRVEVMYLGEWGTVCDDNWDINDAHVVCRMLGYPGAVRALGMGEFGTGRNNIVLDEVECVGNELTLQDCPASPWKNHDCQAFEAAGVECQIAKACEVDQFVCGQNVTSPLCVDPDKVCDEVPTCPDAADEQDCEVKIELKNGTTPREGRVEIVRNGIRGTVCDDEWGEEEARVVCNMLGYRYGGTALSESHFGRGSGLIWLDDVRCVGSERSLADCAHIGWTVNDCSHLEDASVRCFLTPPSVSTGSPDTTTTIPPESVHVYLANGSSPNQGRVQLEVGVHRGTICDDSFDDNDATVICRMAGYNDGGRAVLNAGYGPAPSHLPILLDEVECTGTEVSVLDCGHQDFGQHNCRHTEDAGVFCEVPGSSYRPDTDSLGRPVTTPGPQTTRKPPTSILDGTQCGLRPMERLLRHRRQAPEGSTNLTAPREVEVPRFSKIVGGDTAQHGMYPWQVGVNKIYNIYPNGEMLVSHWCGATILNRHWVVSAAHCFKNLPKSRVLLKVGDHGQKVVDEGEQKFQVEELILHRNYDQDTHDYDIALLKVKSEDGQGIKFNDYVQPACLPAEETAYVTGTRCHISGWGETGTDDNSNYPSNLRAAVVPLLPFATCNYLYKGDLTSRMLCAGYLNGGMDTCQGDSGGPLVCKVDDVYTIMGVTSWGFGCARPNAPGIYARTKEFRSWIEDTVHKFP</sequence>
<feature type="domain" description="Apple" evidence="22">
    <location>
        <begin position="578"/>
        <end position="660"/>
    </location>
</feature>
<dbReference type="SMART" id="SM00020">
    <property type="entry name" value="Tryp_SPc"/>
    <property type="match status" value="1"/>
</dbReference>
<feature type="disulfide bond" evidence="13">
    <location>
        <begin position="834"/>
        <end position="849"/>
    </location>
</feature>
<dbReference type="FunFam" id="2.40.10.10:FF:000003">
    <property type="entry name" value="Transmembrane serine protease 3"/>
    <property type="match status" value="1"/>
</dbReference>
<keyword evidence="2" id="KW-0964">Secreted</keyword>
<dbReference type="SMART" id="SM00202">
    <property type="entry name" value="SR"/>
    <property type="match status" value="4"/>
</dbReference>
<dbReference type="Pfam" id="PF00059">
    <property type="entry name" value="Lectin_C"/>
    <property type="match status" value="1"/>
</dbReference>
<feature type="compositionally biased region" description="Basic residues" evidence="16">
    <location>
        <begin position="335"/>
        <end position="374"/>
    </location>
</feature>
<comment type="caution">
    <text evidence="14">Lacks conserved residue(s) required for the propagation of feature annotation.</text>
</comment>
<dbReference type="CDD" id="cd00112">
    <property type="entry name" value="LDLa"/>
    <property type="match status" value="3"/>
</dbReference>
<dbReference type="PROSITE" id="PS50068">
    <property type="entry name" value="LDLRA_2"/>
    <property type="match status" value="3"/>
</dbReference>
<dbReference type="InterPro" id="IPR001190">
    <property type="entry name" value="SRCR"/>
</dbReference>
<dbReference type="InterPro" id="IPR000001">
    <property type="entry name" value="Kringle"/>
</dbReference>
<feature type="chain" id="PRO_5042901247" evidence="17">
    <location>
        <begin position="20"/>
        <end position="1402"/>
    </location>
</feature>
<feature type="compositionally biased region" description="Basic residues" evidence="16">
    <location>
        <begin position="48"/>
        <end position="57"/>
    </location>
</feature>
<dbReference type="SMART" id="SM00192">
    <property type="entry name" value="LDLa"/>
    <property type="match status" value="3"/>
</dbReference>
<keyword evidence="8 15" id="KW-0720">Serine protease</keyword>
<evidence type="ECO:0000256" key="15">
    <source>
        <dbReference type="RuleBase" id="RU363034"/>
    </source>
</evidence>
<dbReference type="Gene3D" id="4.10.400.10">
    <property type="entry name" value="Low-density Lipoprotein Receptor"/>
    <property type="match status" value="3"/>
</dbReference>
<evidence type="ECO:0000256" key="5">
    <source>
        <dbReference type="ARBA" id="ARBA00022729"/>
    </source>
</evidence>
<dbReference type="PROSITE" id="PS50041">
    <property type="entry name" value="C_TYPE_LECTIN_2"/>
    <property type="match status" value="1"/>
</dbReference>
<dbReference type="CDD" id="cd00037">
    <property type="entry name" value="CLECT"/>
    <property type="match status" value="1"/>
</dbReference>
<evidence type="ECO:0000259" key="18">
    <source>
        <dbReference type="PROSITE" id="PS50041"/>
    </source>
</evidence>
<dbReference type="Proteomes" id="UP001374579">
    <property type="component" value="Unassembled WGS sequence"/>
</dbReference>
<keyword evidence="9 14" id="KW-1015">Disulfide bond</keyword>
<feature type="domain" description="SRCR" evidence="21">
    <location>
        <begin position="707"/>
        <end position="806"/>
    </location>
</feature>
<feature type="disulfide bond" evidence="14">
    <location>
        <begin position="731"/>
        <end position="795"/>
    </location>
</feature>
<dbReference type="PRINTS" id="PR00258">
    <property type="entry name" value="SPERACTRCPTR"/>
</dbReference>
<dbReference type="Gene3D" id="3.10.100.10">
    <property type="entry name" value="Mannose-Binding Protein A, subunit A"/>
    <property type="match status" value="1"/>
</dbReference>
<dbReference type="Gene3D" id="3.10.250.10">
    <property type="entry name" value="SRCR-like domain"/>
    <property type="match status" value="4"/>
</dbReference>
<dbReference type="Pfam" id="PF00089">
    <property type="entry name" value="Trypsin"/>
    <property type="match status" value="1"/>
</dbReference>
<dbReference type="PROSITE" id="PS50287">
    <property type="entry name" value="SRCR_2"/>
    <property type="match status" value="4"/>
</dbReference>
<comment type="subcellular location">
    <subcellularLocation>
        <location evidence="1">Secreted</location>
    </subcellularLocation>
</comment>
<evidence type="ECO:0000259" key="20">
    <source>
        <dbReference type="PROSITE" id="PS50240"/>
    </source>
</evidence>
<dbReference type="FunFam" id="3.10.250.10:FF:000011">
    <property type="entry name" value="Scavenger receptor class A member 5"/>
    <property type="match status" value="1"/>
</dbReference>
<dbReference type="Gene3D" id="2.40.10.10">
    <property type="entry name" value="Trypsin-like serine proteases"/>
    <property type="match status" value="1"/>
</dbReference>
<dbReference type="PROSITE" id="PS50070">
    <property type="entry name" value="KRINGLE_2"/>
    <property type="match status" value="1"/>
</dbReference>
<dbReference type="PROSITE" id="PS00021">
    <property type="entry name" value="KRINGLE_1"/>
    <property type="match status" value="1"/>
</dbReference>
<dbReference type="InterPro" id="IPR016186">
    <property type="entry name" value="C-type_lectin-like/link_sf"/>
</dbReference>
<dbReference type="InterPro" id="IPR016187">
    <property type="entry name" value="CTDL_fold"/>
</dbReference>
<dbReference type="Gene3D" id="3.50.4.10">
    <property type="entry name" value="Hepatocyte Growth Factor"/>
    <property type="match status" value="1"/>
</dbReference>
<dbReference type="InterPro" id="IPR043504">
    <property type="entry name" value="Peptidase_S1_PA_chymotrypsin"/>
</dbReference>
<evidence type="ECO:0000256" key="10">
    <source>
        <dbReference type="ARBA" id="ARBA00023170"/>
    </source>
</evidence>
<evidence type="ECO:0000256" key="3">
    <source>
        <dbReference type="ARBA" id="ARBA00022572"/>
    </source>
</evidence>
<keyword evidence="10" id="KW-0675">Receptor</keyword>
<feature type="disulfide bond" evidence="13">
    <location>
        <begin position="671"/>
        <end position="689"/>
    </location>
</feature>
<feature type="signal peptide" evidence="17">
    <location>
        <begin position="1"/>
        <end position="19"/>
    </location>
</feature>
<dbReference type="SUPFAM" id="SSF56436">
    <property type="entry name" value="C-type lectin-like"/>
    <property type="match status" value="1"/>
</dbReference>
<protein>
    <submittedName>
        <fullName evidence="23">Uncharacterized protein</fullName>
    </submittedName>
</protein>
<evidence type="ECO:0000256" key="8">
    <source>
        <dbReference type="ARBA" id="ARBA00022825"/>
    </source>
</evidence>
<keyword evidence="6" id="KW-0677">Repeat</keyword>
<dbReference type="PROSITE" id="PS50948">
    <property type="entry name" value="PAN"/>
    <property type="match status" value="1"/>
</dbReference>
<feature type="disulfide bond" evidence="13">
    <location>
        <begin position="683"/>
        <end position="698"/>
    </location>
</feature>
<dbReference type="InterPro" id="IPR003609">
    <property type="entry name" value="Pan_app"/>
</dbReference>
<dbReference type="PROSITE" id="PS50240">
    <property type="entry name" value="TRYPSIN_DOM"/>
    <property type="match status" value="1"/>
</dbReference>
<dbReference type="PRINTS" id="PR00261">
    <property type="entry name" value="LDLRECEPTOR"/>
</dbReference>
<keyword evidence="3 12" id="KW-0420">Kringle</keyword>
<feature type="domain" description="C-type lectin" evidence="18">
    <location>
        <begin position="255"/>
        <end position="323"/>
    </location>
</feature>
<dbReference type="PANTHER" id="PTHR48071">
    <property type="entry name" value="SRCR DOMAIN-CONTAINING PROTEIN"/>
    <property type="match status" value="1"/>
</dbReference>
<dbReference type="PROSITE" id="PS00134">
    <property type="entry name" value="TRYPSIN_HIS"/>
    <property type="match status" value="1"/>
</dbReference>
<dbReference type="Pfam" id="PF00051">
    <property type="entry name" value="Kringle"/>
    <property type="match status" value="1"/>
</dbReference>
<evidence type="ECO:0000256" key="17">
    <source>
        <dbReference type="SAM" id="SignalP"/>
    </source>
</evidence>
<evidence type="ECO:0000256" key="2">
    <source>
        <dbReference type="ARBA" id="ARBA00022525"/>
    </source>
</evidence>
<dbReference type="Pfam" id="PF00530">
    <property type="entry name" value="SRCR"/>
    <property type="match status" value="4"/>
</dbReference>
<evidence type="ECO:0000313" key="23">
    <source>
        <dbReference type="EMBL" id="KAK7113007.1"/>
    </source>
</evidence>
<dbReference type="EMBL" id="JBAMIC010000002">
    <property type="protein sequence ID" value="KAK7113007.1"/>
    <property type="molecule type" value="Genomic_DNA"/>
</dbReference>
<reference evidence="23 24" key="1">
    <citation type="submission" date="2024-02" db="EMBL/GenBank/DDBJ databases">
        <title>Chromosome-scale genome assembly of the rough periwinkle Littorina saxatilis.</title>
        <authorList>
            <person name="De Jode A."/>
            <person name="Faria R."/>
            <person name="Formenti G."/>
            <person name="Sims Y."/>
            <person name="Smith T.P."/>
            <person name="Tracey A."/>
            <person name="Wood J.M.D."/>
            <person name="Zagrodzka Z.B."/>
            <person name="Johannesson K."/>
            <person name="Butlin R.K."/>
            <person name="Leder E.H."/>
        </authorList>
    </citation>
    <scope>NUCLEOTIDE SEQUENCE [LARGE SCALE GENOMIC DNA]</scope>
    <source>
        <strain evidence="23">Snail1</strain>
        <tissue evidence="23">Muscle</tissue>
    </source>
</reference>
<dbReference type="InterPro" id="IPR036055">
    <property type="entry name" value="LDL_receptor-like_sf"/>
</dbReference>
<gene>
    <name evidence="23" type="ORF">V1264_012375</name>
</gene>
<evidence type="ECO:0000259" key="22">
    <source>
        <dbReference type="PROSITE" id="PS50948"/>
    </source>
</evidence>
<dbReference type="Pfam" id="PF00057">
    <property type="entry name" value="Ldl_recept_a"/>
    <property type="match status" value="2"/>
</dbReference>
<dbReference type="SMART" id="SM00130">
    <property type="entry name" value="KR"/>
    <property type="match status" value="1"/>
</dbReference>
<evidence type="ECO:0000256" key="1">
    <source>
        <dbReference type="ARBA" id="ARBA00004613"/>
    </source>
</evidence>
<dbReference type="SUPFAM" id="SSF57414">
    <property type="entry name" value="Hairpin loop containing domain-like"/>
    <property type="match status" value="1"/>
</dbReference>
<dbReference type="GO" id="GO:0005576">
    <property type="term" value="C:extracellular region"/>
    <property type="evidence" value="ECO:0007669"/>
    <property type="project" value="UniProtKB-SubCell"/>
</dbReference>
<feature type="region of interest" description="Disordered" evidence="16">
    <location>
        <begin position="1087"/>
        <end position="1108"/>
    </location>
</feature>
<dbReference type="SMART" id="SM00473">
    <property type="entry name" value="PAN_AP"/>
    <property type="match status" value="1"/>
</dbReference>
<keyword evidence="4 15" id="KW-0645">Protease</keyword>
<evidence type="ECO:0000313" key="24">
    <source>
        <dbReference type="Proteomes" id="UP001374579"/>
    </source>
</evidence>
<evidence type="ECO:0000256" key="12">
    <source>
        <dbReference type="PROSITE-ProRule" id="PRU00121"/>
    </source>
</evidence>
<feature type="disulfide bond" evidence="14">
    <location>
        <begin position="878"/>
        <end position="942"/>
    </location>
</feature>
<dbReference type="CDD" id="cd01099">
    <property type="entry name" value="PAN_AP_HGF"/>
    <property type="match status" value="1"/>
</dbReference>
<feature type="domain" description="SRCR" evidence="21">
    <location>
        <begin position="977"/>
        <end position="1079"/>
    </location>
</feature>
<dbReference type="GO" id="GO:0006508">
    <property type="term" value="P:proteolysis"/>
    <property type="evidence" value="ECO:0007669"/>
    <property type="project" value="UniProtKB-KW"/>
</dbReference>
<feature type="disulfide bond" evidence="14">
    <location>
        <begin position="214"/>
        <end position="224"/>
    </location>
</feature>
<feature type="disulfide bond" evidence="14">
    <location>
        <begin position="922"/>
        <end position="932"/>
    </location>
</feature>
<evidence type="ECO:0000256" key="14">
    <source>
        <dbReference type="PROSITE-ProRule" id="PRU00196"/>
    </source>
</evidence>
<organism evidence="23 24">
    <name type="scientific">Littorina saxatilis</name>
    <dbReference type="NCBI Taxonomy" id="31220"/>
    <lineage>
        <taxon>Eukaryota</taxon>
        <taxon>Metazoa</taxon>
        <taxon>Spiralia</taxon>
        <taxon>Lophotrochozoa</taxon>
        <taxon>Mollusca</taxon>
        <taxon>Gastropoda</taxon>
        <taxon>Caenogastropoda</taxon>
        <taxon>Littorinimorpha</taxon>
        <taxon>Littorinoidea</taxon>
        <taxon>Littorinidae</taxon>
        <taxon>Littorina</taxon>
    </lineage>
</organism>
<dbReference type="SUPFAM" id="SSF56487">
    <property type="entry name" value="SRCR-like"/>
    <property type="match status" value="4"/>
</dbReference>
<accession>A0AAN9BWU4</accession>
<feature type="disulfide bond" evidence="14">
    <location>
        <begin position="891"/>
        <end position="952"/>
    </location>
</feature>
<dbReference type="CDD" id="cd00108">
    <property type="entry name" value="KR"/>
    <property type="match status" value="1"/>
</dbReference>
<evidence type="ECO:0000256" key="7">
    <source>
        <dbReference type="ARBA" id="ARBA00022801"/>
    </source>
</evidence>
<keyword evidence="24" id="KW-1185">Reference proteome</keyword>
<dbReference type="PROSITE" id="PS01209">
    <property type="entry name" value="LDLRA_1"/>
    <property type="match status" value="2"/>
</dbReference>
<dbReference type="PANTHER" id="PTHR48071:SF27">
    <property type="entry name" value="SCAVENGER RECEPTOR CYSTEINE-RICH TYPE 1 PROTEIN M130-LIKE"/>
    <property type="match status" value="1"/>
</dbReference>
<dbReference type="FunFam" id="3.10.250.10:FF:000006">
    <property type="entry name" value="neurotrypsin isoform X2"/>
    <property type="match status" value="1"/>
</dbReference>
<feature type="domain" description="SRCR" evidence="21">
    <location>
        <begin position="138"/>
        <end position="243"/>
    </location>
</feature>
<evidence type="ECO:0000256" key="4">
    <source>
        <dbReference type="ARBA" id="ARBA00022670"/>
    </source>
</evidence>
<comment type="caution">
    <text evidence="23">The sequence shown here is derived from an EMBL/GenBank/DDBJ whole genome shotgun (WGS) entry which is preliminary data.</text>
</comment>
<evidence type="ECO:0000256" key="16">
    <source>
        <dbReference type="SAM" id="MobiDB-lite"/>
    </source>
</evidence>
<proteinExistence type="predicted"/>
<dbReference type="GO" id="GO:0004252">
    <property type="term" value="F:serine-type endopeptidase activity"/>
    <property type="evidence" value="ECO:0007669"/>
    <property type="project" value="InterPro"/>
</dbReference>
<feature type="domain" description="SRCR" evidence="21">
    <location>
        <begin position="853"/>
        <end position="953"/>
    </location>
</feature>
<evidence type="ECO:0000256" key="11">
    <source>
        <dbReference type="ARBA" id="ARBA00023180"/>
    </source>
</evidence>
<feature type="disulfide bond" evidence="14">
    <location>
        <begin position="744"/>
        <end position="805"/>
    </location>
</feature>
<evidence type="ECO:0000259" key="21">
    <source>
        <dbReference type="PROSITE" id="PS50287"/>
    </source>
</evidence>
<dbReference type="PROSITE" id="PS00420">
    <property type="entry name" value="SRCR_1"/>
    <property type="match status" value="1"/>
</dbReference>
<evidence type="ECO:0000256" key="13">
    <source>
        <dbReference type="PROSITE-ProRule" id="PRU00124"/>
    </source>
</evidence>
<dbReference type="FunFam" id="3.10.250.10:FF:000007">
    <property type="entry name" value="Soluble scavenger receptor cysteine-rich domain-containing protein SSC5D"/>
    <property type="match status" value="2"/>
</dbReference>
<feature type="region of interest" description="Disordered" evidence="16">
    <location>
        <begin position="21"/>
        <end position="72"/>
    </location>
</feature>
<feature type="disulfide bond" evidence="13">
    <location>
        <begin position="563"/>
        <end position="578"/>
    </location>
</feature>
<feature type="disulfide bond" evidence="14">
    <location>
        <begin position="775"/>
        <end position="785"/>
    </location>
</feature>
<dbReference type="SUPFAM" id="SSF57440">
    <property type="entry name" value="Kringle-like"/>
    <property type="match status" value="1"/>
</dbReference>
<feature type="disulfide bond" evidence="14">
    <location>
        <begin position="1048"/>
        <end position="1058"/>
    </location>
</feature>
<dbReference type="InterPro" id="IPR018114">
    <property type="entry name" value="TRYPSIN_HIS"/>
</dbReference>
<evidence type="ECO:0000259" key="19">
    <source>
        <dbReference type="PROSITE" id="PS50070"/>
    </source>
</evidence>
<dbReference type="InterPro" id="IPR001304">
    <property type="entry name" value="C-type_lectin-like"/>
</dbReference>
<dbReference type="Gene3D" id="2.40.20.10">
    <property type="entry name" value="Plasminogen Kringle 4"/>
    <property type="match status" value="1"/>
</dbReference>
<feature type="domain" description="Kringle" evidence="19">
    <location>
        <begin position="451"/>
        <end position="523"/>
    </location>
</feature>
<keyword evidence="7 15" id="KW-0378">Hydrolase</keyword>
<dbReference type="Pfam" id="PF00024">
    <property type="entry name" value="PAN_1"/>
    <property type="match status" value="1"/>
</dbReference>
<dbReference type="FunFam" id="4.10.400.10:FF:000065">
    <property type="entry name" value="Transmembrane protease serine 7"/>
    <property type="match status" value="1"/>
</dbReference>
<keyword evidence="5 17" id="KW-0732">Signal</keyword>
<evidence type="ECO:0000256" key="9">
    <source>
        <dbReference type="ARBA" id="ARBA00023157"/>
    </source>
</evidence>
<dbReference type="InterPro" id="IPR038178">
    <property type="entry name" value="Kringle_sf"/>
</dbReference>
<dbReference type="InterPro" id="IPR013806">
    <property type="entry name" value="Kringle-like"/>
</dbReference>
<feature type="region of interest" description="Disordered" evidence="16">
    <location>
        <begin position="328"/>
        <end position="375"/>
    </location>
</feature>
<dbReference type="GO" id="GO:0016020">
    <property type="term" value="C:membrane"/>
    <property type="evidence" value="ECO:0007669"/>
    <property type="project" value="InterPro"/>
</dbReference>
<dbReference type="SMART" id="SM00034">
    <property type="entry name" value="CLECT"/>
    <property type="match status" value="1"/>
</dbReference>
<name>A0AAN9BWU4_9CAEN</name>
<dbReference type="CDD" id="cd00190">
    <property type="entry name" value="Tryp_SPc"/>
    <property type="match status" value="1"/>
</dbReference>
<dbReference type="InterPro" id="IPR023415">
    <property type="entry name" value="LDLR_class-A_CS"/>
</dbReference>
<dbReference type="InterPro" id="IPR018056">
    <property type="entry name" value="Kringle_CS"/>
</dbReference>
<dbReference type="PRINTS" id="PR00018">
    <property type="entry name" value="KRINGLE"/>
</dbReference>
<dbReference type="InterPro" id="IPR009003">
    <property type="entry name" value="Peptidase_S1_PA"/>
</dbReference>
<dbReference type="SUPFAM" id="SSF50494">
    <property type="entry name" value="Trypsin-like serine proteases"/>
    <property type="match status" value="1"/>
</dbReference>
<dbReference type="InterPro" id="IPR002172">
    <property type="entry name" value="LDrepeatLR_classA_rpt"/>
</dbReference>
<feature type="domain" description="Peptidase S1" evidence="20">
    <location>
        <begin position="1153"/>
        <end position="1399"/>
    </location>
</feature>